<keyword evidence="8" id="KW-1185">Reference proteome</keyword>
<evidence type="ECO:0000259" key="6">
    <source>
        <dbReference type="PROSITE" id="PS51503"/>
    </source>
</evidence>
<dbReference type="Pfam" id="PF04588">
    <property type="entry name" value="HIG_1_N"/>
    <property type="match status" value="1"/>
</dbReference>
<dbReference type="GO" id="GO:0031966">
    <property type="term" value="C:mitochondrial membrane"/>
    <property type="evidence" value="ECO:0007669"/>
    <property type="project" value="UniProtKB-SubCell"/>
</dbReference>
<evidence type="ECO:0000313" key="7">
    <source>
        <dbReference type="Ensembl" id="ENSCWAP00000026878.1"/>
    </source>
</evidence>
<dbReference type="AlphaFoldDB" id="A0A8C4FF82"/>
<evidence type="ECO:0000256" key="3">
    <source>
        <dbReference type="ARBA" id="ARBA00022989"/>
    </source>
</evidence>
<evidence type="ECO:0000256" key="1">
    <source>
        <dbReference type="ARBA" id="ARBA00004325"/>
    </source>
</evidence>
<dbReference type="GeneTree" id="ENSGT00940000154276"/>
<evidence type="ECO:0000256" key="4">
    <source>
        <dbReference type="ARBA" id="ARBA00023136"/>
    </source>
</evidence>
<dbReference type="InterPro" id="IPR050355">
    <property type="entry name" value="RCF1"/>
</dbReference>
<name>A0A8C4FF82_9CETA</name>
<feature type="transmembrane region" description="Helical" evidence="5">
    <location>
        <begin position="26"/>
        <end position="45"/>
    </location>
</feature>
<dbReference type="Gene3D" id="6.10.140.1320">
    <property type="match status" value="1"/>
</dbReference>
<dbReference type="Ensembl" id="ENSCWAT00000029132.1">
    <property type="protein sequence ID" value="ENSCWAP00000026878.1"/>
    <property type="gene ID" value="ENSCWAG00000020314.1"/>
</dbReference>
<reference evidence="7" key="2">
    <citation type="submission" date="2025-09" db="UniProtKB">
        <authorList>
            <consortium name="Ensembl"/>
        </authorList>
    </citation>
    <scope>IDENTIFICATION</scope>
</reference>
<evidence type="ECO:0000313" key="8">
    <source>
        <dbReference type="Proteomes" id="UP000694540"/>
    </source>
</evidence>
<dbReference type="PANTHER" id="PTHR12297:SF5">
    <property type="entry name" value="HIG1 DOMAIN FAMILY MEMBER 1A, MITOCHONDRIAL"/>
    <property type="match status" value="1"/>
</dbReference>
<comment type="subcellular location">
    <subcellularLocation>
        <location evidence="1">Mitochondrion membrane</location>
    </subcellularLocation>
</comment>
<accession>A0A8C4FF82</accession>
<organism evidence="7 8">
    <name type="scientific">Catagonus wagneri</name>
    <name type="common">Chacoan peccary</name>
    <dbReference type="NCBI Taxonomy" id="51154"/>
    <lineage>
        <taxon>Eukaryota</taxon>
        <taxon>Metazoa</taxon>
        <taxon>Chordata</taxon>
        <taxon>Craniata</taxon>
        <taxon>Vertebrata</taxon>
        <taxon>Euteleostomi</taxon>
        <taxon>Mammalia</taxon>
        <taxon>Eutheria</taxon>
        <taxon>Laurasiatheria</taxon>
        <taxon>Artiodactyla</taxon>
        <taxon>Suina</taxon>
        <taxon>Tayassuidae</taxon>
        <taxon>Catagonus</taxon>
    </lineage>
</organism>
<proteinExistence type="predicted"/>
<protein>
    <recommendedName>
        <fullName evidence="6">HIG1 domain-containing protein</fullName>
    </recommendedName>
</protein>
<dbReference type="Proteomes" id="UP000694540">
    <property type="component" value="Unplaced"/>
</dbReference>
<keyword evidence="3 5" id="KW-1133">Transmembrane helix</keyword>
<sequence length="92" mass="10245">MDTQLADLAYTICVSDKFPKAIWSKALFVPTGIAGFAAIFACGLYKLKSRRNTKMSAHLIHMRVAAQGFFEGAMTLGMGYSMYQEFWAKPKP</sequence>
<dbReference type="InterPro" id="IPR007667">
    <property type="entry name" value="Hypoxia_induced_domain"/>
</dbReference>
<dbReference type="GO" id="GO:0043066">
    <property type="term" value="P:negative regulation of apoptotic process"/>
    <property type="evidence" value="ECO:0007669"/>
    <property type="project" value="TreeGrafter"/>
</dbReference>
<feature type="domain" description="HIG1" evidence="6">
    <location>
        <begin position="1"/>
        <end position="92"/>
    </location>
</feature>
<evidence type="ECO:0000256" key="2">
    <source>
        <dbReference type="ARBA" id="ARBA00022692"/>
    </source>
</evidence>
<dbReference type="PROSITE" id="PS51503">
    <property type="entry name" value="HIG1"/>
    <property type="match status" value="1"/>
</dbReference>
<reference evidence="7" key="1">
    <citation type="submission" date="2025-08" db="UniProtKB">
        <authorList>
            <consortium name="Ensembl"/>
        </authorList>
    </citation>
    <scope>IDENTIFICATION</scope>
</reference>
<keyword evidence="2 5" id="KW-0812">Transmembrane</keyword>
<evidence type="ECO:0000256" key="5">
    <source>
        <dbReference type="SAM" id="Phobius"/>
    </source>
</evidence>
<keyword evidence="4 5" id="KW-0472">Membrane</keyword>
<dbReference type="PANTHER" id="PTHR12297">
    <property type="entry name" value="HYPOXIA-INDUCBILE GENE 1 HIG1 -RELATED"/>
    <property type="match status" value="1"/>
</dbReference>
<dbReference type="GO" id="GO:0097250">
    <property type="term" value="P:mitochondrial respirasome assembly"/>
    <property type="evidence" value="ECO:0007669"/>
    <property type="project" value="TreeGrafter"/>
</dbReference>